<sequence length="383" mass="42158">MNPVQDVGGGMQDSSTALNSALPVNTMPSLFLPDVGSLPPSYTAINHSHYTFEDLILQTGRVVREPYLLLRCGILFLKTSNPLLRLLRTQFDLAIETLASTGRPEGSPRSPLALESRPAGFHQAFLEVPAPGVSRPNMRAPKSLIIPASATVEDWLRTGLTDFDLRRQPAQRTIGLIQHPAIFGVAYEVWAIRFIGEHGLTVTLENGVIYIPQLPTKRLNLSPTETSSPSQFSAVEHLCPLFPFSGKTIEDGIYLPTLSNYPRCHHDVSSSHPIYAEGINGLLRALGSCAPFAHFHFLFVGLNQESGQKLISGKYPALSKLSESKMPKPSTRSTAGSAYHERRLDRPHWTLSFALLDPVPSVKPDSTYADIAKFRKPLFLQSQ</sequence>
<evidence type="ECO:0000313" key="1">
    <source>
        <dbReference type="EMBL" id="GEM10743.1"/>
    </source>
</evidence>
<organism evidence="1 2">
    <name type="scientific">Rhodotorula toruloides</name>
    <name type="common">Yeast</name>
    <name type="synonym">Rhodosporidium toruloides</name>
    <dbReference type="NCBI Taxonomy" id="5286"/>
    <lineage>
        <taxon>Eukaryota</taxon>
        <taxon>Fungi</taxon>
        <taxon>Dikarya</taxon>
        <taxon>Basidiomycota</taxon>
        <taxon>Pucciniomycotina</taxon>
        <taxon>Microbotryomycetes</taxon>
        <taxon>Sporidiobolales</taxon>
        <taxon>Sporidiobolaceae</taxon>
        <taxon>Rhodotorula</taxon>
    </lineage>
</organism>
<protein>
    <submittedName>
        <fullName evidence="1">Uncharacterized protein</fullName>
    </submittedName>
</protein>
<dbReference type="EMBL" id="BJWK01000012">
    <property type="protein sequence ID" value="GEM10743.1"/>
    <property type="molecule type" value="Genomic_DNA"/>
</dbReference>
<accession>A0A511KK53</accession>
<dbReference type="OrthoDB" id="2520027at2759"/>
<evidence type="ECO:0000313" key="2">
    <source>
        <dbReference type="Proteomes" id="UP000321518"/>
    </source>
</evidence>
<gene>
    <name evidence="1" type="ORF">Rt10032_c12g4760</name>
</gene>
<proteinExistence type="predicted"/>
<name>A0A511KK53_RHOTO</name>
<dbReference type="Proteomes" id="UP000321518">
    <property type="component" value="Unassembled WGS sequence"/>
</dbReference>
<reference evidence="1 2" key="1">
    <citation type="submission" date="2019-07" db="EMBL/GenBank/DDBJ databases">
        <title>Rhodotorula toruloides NBRC10032 genome sequencing.</title>
        <authorList>
            <person name="Shida Y."/>
            <person name="Takaku H."/>
            <person name="Ogasawara W."/>
            <person name="Mori K."/>
        </authorList>
    </citation>
    <scope>NUCLEOTIDE SEQUENCE [LARGE SCALE GENOMIC DNA]</scope>
    <source>
        <strain evidence="1 2">NBRC10032</strain>
    </source>
</reference>
<comment type="caution">
    <text evidence="1">The sequence shown here is derived from an EMBL/GenBank/DDBJ whole genome shotgun (WGS) entry which is preliminary data.</text>
</comment>
<dbReference type="AlphaFoldDB" id="A0A511KK53"/>